<dbReference type="GO" id="GO:0005886">
    <property type="term" value="C:plasma membrane"/>
    <property type="evidence" value="ECO:0007669"/>
    <property type="project" value="UniProtKB-SubCell"/>
</dbReference>
<gene>
    <name evidence="8" type="ORF">COI93_23210</name>
</gene>
<feature type="transmembrane region" description="Helical" evidence="6">
    <location>
        <begin position="147"/>
        <end position="173"/>
    </location>
</feature>
<organism evidence="8 9">
    <name type="scientific">Bacillus cereus</name>
    <dbReference type="NCBI Taxonomy" id="1396"/>
    <lineage>
        <taxon>Bacteria</taxon>
        <taxon>Bacillati</taxon>
        <taxon>Bacillota</taxon>
        <taxon>Bacilli</taxon>
        <taxon>Bacillales</taxon>
        <taxon>Bacillaceae</taxon>
        <taxon>Bacillus</taxon>
        <taxon>Bacillus cereus group</taxon>
    </lineage>
</organism>
<feature type="transmembrane region" description="Helical" evidence="6">
    <location>
        <begin position="110"/>
        <end position="135"/>
    </location>
</feature>
<comment type="caution">
    <text evidence="8">The sequence shown here is derived from an EMBL/GenBank/DDBJ whole genome shotgun (WGS) entry which is preliminary data.</text>
</comment>
<reference evidence="8 9" key="1">
    <citation type="submission" date="2017-09" db="EMBL/GenBank/DDBJ databases">
        <title>Large-scale bioinformatics analysis of Bacillus genomes uncovers conserved roles of natural products in bacterial physiology.</title>
        <authorList>
            <consortium name="Agbiome Team Llc"/>
            <person name="Bleich R.M."/>
            <person name="Grubbs K.J."/>
            <person name="Santa Maria K.C."/>
            <person name="Allen S.E."/>
            <person name="Farag S."/>
            <person name="Shank E.A."/>
            <person name="Bowers A."/>
        </authorList>
    </citation>
    <scope>NUCLEOTIDE SEQUENCE [LARGE SCALE GENOMIC DNA]</scope>
    <source>
        <strain evidence="8 9">AFS083043</strain>
    </source>
</reference>
<dbReference type="EMBL" id="NUWN01000126">
    <property type="protein sequence ID" value="PFK29604.1"/>
    <property type="molecule type" value="Genomic_DNA"/>
</dbReference>
<evidence type="ECO:0000256" key="5">
    <source>
        <dbReference type="ARBA" id="ARBA00023136"/>
    </source>
</evidence>
<evidence type="ECO:0000256" key="4">
    <source>
        <dbReference type="ARBA" id="ARBA00022989"/>
    </source>
</evidence>
<evidence type="ECO:0000256" key="6">
    <source>
        <dbReference type="SAM" id="Phobius"/>
    </source>
</evidence>
<dbReference type="PANTHER" id="PTHR46795:SF3">
    <property type="entry name" value="ABC TRANSPORTER PERMEASE"/>
    <property type="match status" value="1"/>
</dbReference>
<keyword evidence="5 6" id="KW-0472">Membrane</keyword>
<protein>
    <submittedName>
        <fullName evidence="8">ABC transporter permease</fullName>
    </submittedName>
</protein>
<feature type="transmembrane region" description="Helical" evidence="6">
    <location>
        <begin position="51"/>
        <end position="77"/>
    </location>
</feature>
<keyword evidence="2" id="KW-1003">Cell membrane</keyword>
<feature type="transmembrane region" description="Helical" evidence="6">
    <location>
        <begin position="21"/>
        <end position="39"/>
    </location>
</feature>
<proteinExistence type="predicted"/>
<name>A0A2B0LFN1_BACCE</name>
<evidence type="ECO:0000313" key="9">
    <source>
        <dbReference type="Proteomes" id="UP000242656"/>
    </source>
</evidence>
<evidence type="ECO:0000313" key="8">
    <source>
        <dbReference type="EMBL" id="PFK29604.1"/>
    </source>
</evidence>
<evidence type="ECO:0000259" key="7">
    <source>
        <dbReference type="Pfam" id="PF02687"/>
    </source>
</evidence>
<comment type="subcellular location">
    <subcellularLocation>
        <location evidence="1">Cell membrane</location>
        <topology evidence="1">Multi-pass membrane protein</topology>
    </subcellularLocation>
</comment>
<sequence length="191" mass="22187">MSLFRLARKNIQNYAAQRLKQFIWIATSTTVCFFIVSIQSNEMIVEKLQHIPLFVALFYYVSIFLLFVCSFITYIMINSFFKTRKREFQLYEGNGTKKRTLVCLLWQEQLLIFGGAGLFGLIHGMLFLKLCTIIFMKIAKIHEVCSAPITISALLVTTVFIIMLIVLSMWQCYQCIQGLNKKSSYKEEKKA</sequence>
<dbReference type="AlphaFoldDB" id="A0A2B0LFN1"/>
<dbReference type="InterPro" id="IPR003838">
    <property type="entry name" value="ABC3_permease_C"/>
</dbReference>
<dbReference type="InterPro" id="IPR052536">
    <property type="entry name" value="ABC-4_Integral_Memb_Prot"/>
</dbReference>
<dbReference type="Proteomes" id="UP000242656">
    <property type="component" value="Unassembled WGS sequence"/>
</dbReference>
<evidence type="ECO:0000256" key="1">
    <source>
        <dbReference type="ARBA" id="ARBA00004651"/>
    </source>
</evidence>
<feature type="domain" description="ABC3 transporter permease C-terminal" evidence="7">
    <location>
        <begin position="61"/>
        <end position="168"/>
    </location>
</feature>
<dbReference type="Pfam" id="PF02687">
    <property type="entry name" value="FtsX"/>
    <property type="match status" value="1"/>
</dbReference>
<evidence type="ECO:0000256" key="2">
    <source>
        <dbReference type="ARBA" id="ARBA00022475"/>
    </source>
</evidence>
<keyword evidence="4 6" id="KW-1133">Transmembrane helix</keyword>
<keyword evidence="3 6" id="KW-0812">Transmembrane</keyword>
<accession>A0A2B0LFN1</accession>
<evidence type="ECO:0000256" key="3">
    <source>
        <dbReference type="ARBA" id="ARBA00022692"/>
    </source>
</evidence>
<dbReference type="PANTHER" id="PTHR46795">
    <property type="entry name" value="ABC TRANSPORTER PERMEASE-RELATED-RELATED"/>
    <property type="match status" value="1"/>
</dbReference>
<dbReference type="RefSeq" id="WP_098492731.1">
    <property type="nucleotide sequence ID" value="NZ_NUWN01000126.1"/>
</dbReference>